<evidence type="ECO:0000256" key="1">
    <source>
        <dbReference type="ARBA" id="ARBA00000056"/>
    </source>
</evidence>
<dbReference type="Pfam" id="PF04131">
    <property type="entry name" value="NanE"/>
    <property type="match status" value="1"/>
</dbReference>
<evidence type="ECO:0000256" key="4">
    <source>
        <dbReference type="ARBA" id="ARBA00013180"/>
    </source>
</evidence>
<dbReference type="OrthoDB" id="9810372at2"/>
<dbReference type="AlphaFoldDB" id="A0A285J1C9"/>
<reference evidence="7 10" key="2">
    <citation type="journal article" date="2018" name="Int. J. Syst. Evol. Microbiol.">
        <title>Pseudooceanicola lipolyticus sp. nov., a marine alphaproteobacterium, reclassification of Oceanicola flagellatus as Pseudooceanicola flagellatus comb. nov. and emended description of the genus Pseudooceanicola.</title>
        <authorList>
            <person name="Huang M.-M."/>
            <person name="Guo L.-L."/>
            <person name="Wu Y.-H."/>
            <person name="Lai Q.-L."/>
            <person name="Shao Z.-Z."/>
            <person name="Wang C.-S."/>
            <person name="Wu M."/>
            <person name="Xu X.-W."/>
        </authorList>
    </citation>
    <scope>NUCLEOTIDE SEQUENCE [LARGE SCALE GENOMIC DNA]</scope>
    <source>
        <strain evidence="7 10">Ar-45</strain>
    </source>
</reference>
<dbReference type="EMBL" id="PGTD01000015">
    <property type="protein sequence ID" value="PJE29880.1"/>
    <property type="molecule type" value="Genomic_DNA"/>
</dbReference>
<name>A0A285J1C9_9RHOB</name>
<dbReference type="SUPFAM" id="SSF51366">
    <property type="entry name" value="Ribulose-phoshate binding barrel"/>
    <property type="match status" value="1"/>
</dbReference>
<evidence type="ECO:0000313" key="7">
    <source>
        <dbReference type="EMBL" id="PJE29880.1"/>
    </source>
</evidence>
<dbReference type="Gene3D" id="3.20.20.70">
    <property type="entry name" value="Aldolase class I"/>
    <property type="match status" value="1"/>
</dbReference>
<dbReference type="InterPro" id="IPR011060">
    <property type="entry name" value="RibuloseP-bd_barrel"/>
</dbReference>
<dbReference type="EMBL" id="OBEA01000005">
    <property type="protein sequence ID" value="SNY54018.1"/>
    <property type="molecule type" value="Genomic_DNA"/>
</dbReference>
<evidence type="ECO:0000313" key="10">
    <source>
        <dbReference type="Proteomes" id="UP000231702"/>
    </source>
</evidence>
<keyword evidence="5" id="KW-0413">Isomerase</keyword>
<dbReference type="GO" id="GO:0019262">
    <property type="term" value="P:N-acetylneuraminate catabolic process"/>
    <property type="evidence" value="ECO:0007669"/>
    <property type="project" value="UniProtKB-UniPathway"/>
</dbReference>
<sequence length="227" mass="23348">MTLIPKGCLVVSCQARVDNPLHGPQHMAAMAEAAEQAGAGALRANGPADIAEIRARTSLPVIGINKIFSDAPVYITPTREAAQAVLDAGAQIVGLDCTERAREGSDTWQQVLAHVLEAGAEVFADVSSVEEGRRAAEAGATYVASTLSGYTDPAAPPPEGPDYDLIEALVAAVPVPVIAEGRIATPEQAAEALARGAHAVVVGTMITNPRSITQGFVRALAPQQTGV</sequence>
<dbReference type="GO" id="GO:0006053">
    <property type="term" value="P:N-acetylmannosamine catabolic process"/>
    <property type="evidence" value="ECO:0007669"/>
    <property type="project" value="TreeGrafter"/>
</dbReference>
<gene>
    <name evidence="7" type="ORF">CVM39_08260</name>
    <name evidence="8" type="ORF">SAMN06297129_2707</name>
</gene>
<dbReference type="GO" id="GO:0005829">
    <property type="term" value="C:cytosol"/>
    <property type="evidence" value="ECO:0007669"/>
    <property type="project" value="TreeGrafter"/>
</dbReference>
<evidence type="ECO:0000256" key="6">
    <source>
        <dbReference type="ARBA" id="ARBA00023277"/>
    </source>
</evidence>
<proteinExistence type="predicted"/>
<evidence type="ECO:0000256" key="2">
    <source>
        <dbReference type="ARBA" id="ARBA00002147"/>
    </source>
</evidence>
<dbReference type="GO" id="GO:0047465">
    <property type="term" value="F:N-acylglucosamine-6-phosphate 2-epimerase activity"/>
    <property type="evidence" value="ECO:0007669"/>
    <property type="project" value="UniProtKB-EC"/>
</dbReference>
<evidence type="ECO:0000256" key="5">
    <source>
        <dbReference type="ARBA" id="ARBA00023235"/>
    </source>
</evidence>
<evidence type="ECO:0000313" key="9">
    <source>
        <dbReference type="Proteomes" id="UP000231655"/>
    </source>
</evidence>
<comment type="catalytic activity">
    <reaction evidence="1">
        <text>an N-acyl-D-glucosamine 6-phosphate = an N-acyl-D-mannosamine 6-phosphate</text>
        <dbReference type="Rhea" id="RHEA:23932"/>
        <dbReference type="ChEBI" id="CHEBI:57599"/>
        <dbReference type="ChEBI" id="CHEBI:57666"/>
        <dbReference type="EC" id="5.1.3.9"/>
    </reaction>
</comment>
<dbReference type="PANTHER" id="PTHR36204:SF1">
    <property type="entry name" value="N-ACETYLMANNOSAMINE-6-PHOSPHATE 2-EPIMERASE-RELATED"/>
    <property type="match status" value="1"/>
</dbReference>
<reference evidence="8 9" key="1">
    <citation type="submission" date="2017-09" db="EMBL/GenBank/DDBJ databases">
        <authorList>
            <person name="Ehlers B."/>
            <person name="Leendertz F.H."/>
        </authorList>
    </citation>
    <scope>NUCLEOTIDE SEQUENCE [LARGE SCALE GENOMIC DNA]</scope>
    <source>
        <strain evidence="8 9">CGMCC 1.12662</strain>
    </source>
</reference>
<dbReference type="UniPathway" id="UPA00629">
    <property type="reaction ID" value="UER00682"/>
</dbReference>
<dbReference type="NCBIfam" id="NF002231">
    <property type="entry name" value="PRK01130.1"/>
    <property type="match status" value="1"/>
</dbReference>
<keyword evidence="10" id="KW-1185">Reference proteome</keyword>
<evidence type="ECO:0000256" key="3">
    <source>
        <dbReference type="ARBA" id="ARBA00005081"/>
    </source>
</evidence>
<dbReference type="EC" id="5.1.3.9" evidence="4"/>
<evidence type="ECO:0000313" key="8">
    <source>
        <dbReference type="EMBL" id="SNY54018.1"/>
    </source>
</evidence>
<dbReference type="RefSeq" id="WP_097146429.1">
    <property type="nucleotide sequence ID" value="NZ_OBEA01000005.1"/>
</dbReference>
<dbReference type="Proteomes" id="UP000231702">
    <property type="component" value="Unassembled WGS sequence"/>
</dbReference>
<keyword evidence="6" id="KW-0119">Carbohydrate metabolism</keyword>
<dbReference type="PANTHER" id="PTHR36204">
    <property type="entry name" value="N-ACETYLMANNOSAMINE-6-PHOSPHATE 2-EPIMERASE-RELATED"/>
    <property type="match status" value="1"/>
</dbReference>
<comment type="pathway">
    <text evidence="3">Amino-sugar metabolism; N-acetylneuraminate degradation; D-fructose 6-phosphate from N-acetylneuraminate: step 3/5.</text>
</comment>
<dbReference type="InterPro" id="IPR013785">
    <property type="entry name" value="Aldolase_TIM"/>
</dbReference>
<comment type="function">
    <text evidence="2">Converts N-acetylmannosamine-6-phosphate (ManNAc-6-P) to N-acetylglucosamine-6-phosphate (GlcNAc-6-P).</text>
</comment>
<protein>
    <recommendedName>
        <fullName evidence="4">N-acylglucosamine-6-phosphate 2-epimerase</fullName>
        <ecNumber evidence="4">5.1.3.9</ecNumber>
    </recommendedName>
</protein>
<dbReference type="InterPro" id="IPR007260">
    <property type="entry name" value="NanE"/>
</dbReference>
<dbReference type="Proteomes" id="UP000231655">
    <property type="component" value="Unassembled WGS sequence"/>
</dbReference>
<organism evidence="8 9">
    <name type="scientific">Pseudooceanicola antarcticus</name>
    <dbReference type="NCBI Taxonomy" id="1247613"/>
    <lineage>
        <taxon>Bacteria</taxon>
        <taxon>Pseudomonadati</taxon>
        <taxon>Pseudomonadota</taxon>
        <taxon>Alphaproteobacteria</taxon>
        <taxon>Rhodobacterales</taxon>
        <taxon>Paracoccaceae</taxon>
        <taxon>Pseudooceanicola</taxon>
    </lineage>
</organism>
<accession>A0A285J1C9</accession>